<evidence type="ECO:0000256" key="1">
    <source>
        <dbReference type="SAM" id="MobiDB-lite"/>
    </source>
</evidence>
<feature type="compositionally biased region" description="Polar residues" evidence="1">
    <location>
        <begin position="62"/>
        <end position="71"/>
    </location>
</feature>
<name>A0A3E2TMY6_9FIRM</name>
<accession>A0A3E2TMY6</accession>
<organism evidence="2 3">
    <name type="scientific">Coprococcus catus</name>
    <dbReference type="NCBI Taxonomy" id="116085"/>
    <lineage>
        <taxon>Bacteria</taxon>
        <taxon>Bacillati</taxon>
        <taxon>Bacillota</taxon>
        <taxon>Clostridia</taxon>
        <taxon>Lachnospirales</taxon>
        <taxon>Lachnospiraceae</taxon>
        <taxon>Coprococcus</taxon>
    </lineage>
</organism>
<reference evidence="2 3" key="1">
    <citation type="submission" date="2018-08" db="EMBL/GenBank/DDBJ databases">
        <title>A genome reference for cultivated species of the human gut microbiota.</title>
        <authorList>
            <person name="Zou Y."/>
            <person name="Xue W."/>
            <person name="Luo G."/>
        </authorList>
    </citation>
    <scope>NUCLEOTIDE SEQUENCE [LARGE SCALE GENOMIC DNA]</scope>
    <source>
        <strain evidence="2 3">AF45-17</strain>
    </source>
</reference>
<comment type="caution">
    <text evidence="2">The sequence shown here is derived from an EMBL/GenBank/DDBJ whole genome shotgun (WGS) entry which is preliminary data.</text>
</comment>
<dbReference type="EMBL" id="QVEP01000021">
    <property type="protein sequence ID" value="RGB79657.1"/>
    <property type="molecule type" value="Genomic_DNA"/>
</dbReference>
<gene>
    <name evidence="2" type="ORF">DW070_09375</name>
</gene>
<protein>
    <submittedName>
        <fullName evidence="2">Uncharacterized protein</fullName>
    </submittedName>
</protein>
<sequence length="198" mass="22489">MYFLIGLGIIVIIVYGNMLYDRIKTKKNKDTTDVEKSAGTADNHFAEQKETKGQKTEINRQAPDQDQSGSMVKTAANVAFSGPTLTQMIADDLKQKKHIFGLPLTLCEERGDGQLIALDREDNIYVIETVQRADYEEFYLQILDDMAVQRKRIQKNAADRKVYAVVCVTTLPETLKLAAEKDNAIRIFSYELNFRNVM</sequence>
<proteinExistence type="predicted"/>
<feature type="compositionally biased region" description="Basic and acidic residues" evidence="1">
    <location>
        <begin position="44"/>
        <end position="58"/>
    </location>
</feature>
<evidence type="ECO:0000313" key="3">
    <source>
        <dbReference type="Proteomes" id="UP000260773"/>
    </source>
</evidence>
<feature type="region of interest" description="Disordered" evidence="1">
    <location>
        <begin position="30"/>
        <end position="71"/>
    </location>
</feature>
<dbReference type="Proteomes" id="UP000260773">
    <property type="component" value="Unassembled WGS sequence"/>
</dbReference>
<dbReference type="RefSeq" id="WP_117528467.1">
    <property type="nucleotide sequence ID" value="NZ_JAQDKA010000004.1"/>
</dbReference>
<evidence type="ECO:0000313" key="2">
    <source>
        <dbReference type="EMBL" id="RGB79657.1"/>
    </source>
</evidence>
<dbReference type="AlphaFoldDB" id="A0A3E2TMY6"/>